<dbReference type="InterPro" id="IPR023606">
    <property type="entry name" value="CoA-Trfase_III_dom_1_sf"/>
</dbReference>
<dbReference type="PANTHER" id="PTHR48228:SF5">
    <property type="entry name" value="ALPHA-METHYLACYL-COA RACEMASE"/>
    <property type="match status" value="1"/>
</dbReference>
<dbReference type="HOGENOM" id="CLU_033975_5_1_2"/>
<keyword evidence="2" id="KW-1185">Reference proteome</keyword>
<evidence type="ECO:0000313" key="2">
    <source>
        <dbReference type="Proteomes" id="UP000005867"/>
    </source>
</evidence>
<dbReference type="STRING" id="1104324.P186_1136"/>
<organism evidence="1 2">
    <name type="scientific">Pyrobaculum ferrireducens</name>
    <dbReference type="NCBI Taxonomy" id="1104324"/>
    <lineage>
        <taxon>Archaea</taxon>
        <taxon>Thermoproteota</taxon>
        <taxon>Thermoprotei</taxon>
        <taxon>Thermoproteales</taxon>
        <taxon>Thermoproteaceae</taxon>
        <taxon>Pyrobaculum</taxon>
    </lineage>
</organism>
<dbReference type="Gene3D" id="3.30.1540.10">
    <property type="entry name" value="formyl-coa transferase, domain 3"/>
    <property type="match status" value="1"/>
</dbReference>
<dbReference type="AlphaFoldDB" id="G7VCE9"/>
<sequence length="299" mass="32430">MAGGRVVELATLYPGPLAGRLLAGWGFEVVKVEPPGGDPMKSFSPLLYRLLNEGKRRVVVDLKSEEGRRILYDMVRGADAVITSFRPQAAERLGVSYRVLSAVNPSIIYVAITGYESSNAPGHDINFAAVAGHIRDSVPTPQSIDVATGLVAAFAVAASVALGRAGYFEVPMERVALLLNLLNFANIGDVGEPRLTGSYPFYNIYRCADGKVALGAVEPKFWERFCMLIGRPDLINRILDPGAVTEVEKETSRIKCGELLNRAAELDVPLAPVLSLEEVAKRVDLDKLISAFLKVNFEK</sequence>
<dbReference type="Pfam" id="PF02515">
    <property type="entry name" value="CoA_transf_3"/>
    <property type="match status" value="1"/>
</dbReference>
<gene>
    <name evidence="1" type="ORF">P186_1136</name>
</gene>
<evidence type="ECO:0000313" key="1">
    <source>
        <dbReference type="EMBL" id="AET32569.1"/>
    </source>
</evidence>
<dbReference type="eggNOG" id="arCOG02304">
    <property type="taxonomic scope" value="Archaea"/>
</dbReference>
<dbReference type="KEGG" id="pyr:P186_1136"/>
<dbReference type="GeneID" id="11595390"/>
<dbReference type="GO" id="GO:0003824">
    <property type="term" value="F:catalytic activity"/>
    <property type="evidence" value="ECO:0007669"/>
    <property type="project" value="InterPro"/>
</dbReference>
<proteinExistence type="predicted"/>
<dbReference type="Proteomes" id="UP000005867">
    <property type="component" value="Chromosome"/>
</dbReference>
<dbReference type="InterPro" id="IPR003673">
    <property type="entry name" value="CoA-Trfase_fam_III"/>
</dbReference>
<protein>
    <submittedName>
        <fullName evidence="1">Fatty acid co-A racemase, conjectural</fullName>
    </submittedName>
</protein>
<dbReference type="InterPro" id="IPR050509">
    <property type="entry name" value="CoA-transferase_III"/>
</dbReference>
<dbReference type="EMBL" id="CP003098">
    <property type="protein sequence ID" value="AET32569.1"/>
    <property type="molecule type" value="Genomic_DNA"/>
</dbReference>
<dbReference type="Gene3D" id="3.40.50.10540">
    <property type="entry name" value="Crotonobetainyl-coa:carnitine coa-transferase, domain 1"/>
    <property type="match status" value="1"/>
</dbReference>
<reference evidence="1 2" key="1">
    <citation type="journal article" date="2012" name="J. Bacteriol.">
        <title>Complete genome sequence of strain 1860, a crenarchaeon of the genus pyrobaculum able to grow with various electron acceptors.</title>
        <authorList>
            <person name="Mardanov A.V."/>
            <person name="Gumerov V.M."/>
            <person name="Slobodkina G.B."/>
            <person name="Beletsky A.V."/>
            <person name="Bonch-Osmolovskaya E.A."/>
            <person name="Ravin N.V."/>
            <person name="Skryabin K.G."/>
        </authorList>
    </citation>
    <scope>NUCLEOTIDE SEQUENCE [LARGE SCALE GENOMIC DNA]</scope>
    <source>
        <strain evidence="1 2">1860</strain>
    </source>
</reference>
<dbReference type="PANTHER" id="PTHR48228">
    <property type="entry name" value="SUCCINYL-COA--D-CITRAMALATE COA-TRANSFERASE"/>
    <property type="match status" value="1"/>
</dbReference>
<dbReference type="OrthoDB" id="28444at2157"/>
<dbReference type="SUPFAM" id="SSF89796">
    <property type="entry name" value="CoA-transferase family III (CaiB/BaiF)"/>
    <property type="match status" value="1"/>
</dbReference>
<name>G7VCE9_9CREN</name>
<accession>G7VCE9</accession>
<dbReference type="BioCyc" id="PSP1104324:GJSN-1108-MONOMER"/>
<dbReference type="RefSeq" id="WP_014288397.1">
    <property type="nucleotide sequence ID" value="NC_016645.1"/>
</dbReference>
<dbReference type="InterPro" id="IPR044855">
    <property type="entry name" value="CoA-Trfase_III_dom3_sf"/>
</dbReference>